<evidence type="ECO:0000313" key="2">
    <source>
        <dbReference type="EMBL" id="RWZ78497.1"/>
    </source>
</evidence>
<sequence length="145" mass="15732">MRLFVSPYILAAVFAWFVAQGLKYTIAMYAGRKLGSMRQLYLSGGMPSAHSASVAALLVVVGFKDGIDSAVFGLALLFAAVVMYDAIMVRRSSGEQGVALRWLFHHFKLKPENSFRTAKGHTPKEVFGGAILGLIIGLVVYFATL</sequence>
<dbReference type="EMBL" id="SCKX01000001">
    <property type="protein sequence ID" value="RWZ78497.1"/>
    <property type="molecule type" value="Genomic_DNA"/>
</dbReference>
<proteinExistence type="predicted"/>
<feature type="transmembrane region" description="Helical" evidence="1">
    <location>
        <begin position="6"/>
        <end position="28"/>
    </location>
</feature>
<dbReference type="Pfam" id="PF02681">
    <property type="entry name" value="DUF212"/>
    <property type="match status" value="1"/>
</dbReference>
<feature type="transmembrane region" description="Helical" evidence="1">
    <location>
        <begin position="69"/>
        <end position="87"/>
    </location>
</feature>
<name>A0A4V1J7F4_9BACT</name>
<comment type="caution">
    <text evidence="2">The sequence shown here is derived from an EMBL/GenBank/DDBJ whole genome shotgun (WGS) entry which is preliminary data.</text>
</comment>
<evidence type="ECO:0000313" key="3">
    <source>
        <dbReference type="Proteomes" id="UP000289257"/>
    </source>
</evidence>
<gene>
    <name evidence="2" type="ORF">EOT05_01945</name>
</gene>
<dbReference type="Proteomes" id="UP000289257">
    <property type="component" value="Unassembled WGS sequence"/>
</dbReference>
<keyword evidence="1" id="KW-0812">Transmembrane</keyword>
<dbReference type="InterPro" id="IPR003832">
    <property type="entry name" value="DUF212"/>
</dbReference>
<accession>A0A4V1J7F4</accession>
<feature type="transmembrane region" description="Helical" evidence="1">
    <location>
        <begin position="126"/>
        <end position="144"/>
    </location>
</feature>
<keyword evidence="1" id="KW-1133">Transmembrane helix</keyword>
<keyword evidence="1" id="KW-0472">Membrane</keyword>
<dbReference type="PANTHER" id="PTHR31446">
    <property type="entry name" value="ACID PHOSPHATASE/VANADIUM-DEPENDENT HALOPEROXIDASE-RELATED PROTEIN"/>
    <property type="match status" value="1"/>
</dbReference>
<reference evidence="2" key="1">
    <citation type="submission" date="2019-01" db="EMBL/GenBank/DDBJ databases">
        <title>Genomic signatures and co-occurrence patterns of the ultra-small Saccharimodia (Patescibacteria phylum) suggest a symbiotic lifestyle.</title>
        <authorList>
            <person name="Lemos L."/>
            <person name="Medeiros J."/>
            <person name="Andreote F."/>
            <person name="Fernandes G."/>
            <person name="Varani A."/>
            <person name="Oliveira G."/>
            <person name="Pylro V."/>
        </authorList>
    </citation>
    <scope>NUCLEOTIDE SEQUENCE [LARGE SCALE GENOMIC DNA]</scope>
    <source>
        <strain evidence="2">AMD02</strain>
    </source>
</reference>
<keyword evidence="3" id="KW-1185">Reference proteome</keyword>
<organism evidence="2 3">
    <name type="scientific">Candidatus Microsaccharimonas sossegonensis</name>
    <dbReference type="NCBI Taxonomy" id="2506948"/>
    <lineage>
        <taxon>Bacteria</taxon>
        <taxon>Candidatus Saccharimonadota</taxon>
        <taxon>Candidatus Saccharimonadia</taxon>
        <taxon>Candidatus Saccharimonadales</taxon>
        <taxon>Candidatus Saccharimonadaceae</taxon>
        <taxon>Candidatus Microsaccharimonas</taxon>
    </lineage>
</organism>
<dbReference type="PANTHER" id="PTHR31446:SF29">
    <property type="entry name" value="ACID PHOSPHATASE_VANADIUM-DEPENDENT HALOPEROXIDASE-RELATED PROTEIN"/>
    <property type="match status" value="1"/>
</dbReference>
<dbReference type="AlphaFoldDB" id="A0A4V1J7F4"/>
<feature type="transmembrane region" description="Helical" evidence="1">
    <location>
        <begin position="40"/>
        <end position="63"/>
    </location>
</feature>
<protein>
    <submittedName>
        <fullName evidence="2">Divergent PAP2 family protein</fullName>
    </submittedName>
</protein>
<evidence type="ECO:0000256" key="1">
    <source>
        <dbReference type="SAM" id="Phobius"/>
    </source>
</evidence>